<evidence type="ECO:0000313" key="3">
    <source>
        <dbReference type="Proteomes" id="UP001143307"/>
    </source>
</evidence>
<organism evidence="2 3">
    <name type="scientific">Candidatus Seongchinamella marina</name>
    <dbReference type="NCBI Taxonomy" id="2518990"/>
    <lineage>
        <taxon>Bacteria</taxon>
        <taxon>Pseudomonadati</taxon>
        <taxon>Pseudomonadota</taxon>
        <taxon>Gammaproteobacteria</taxon>
        <taxon>Cellvibrionales</taxon>
        <taxon>Halieaceae</taxon>
        <taxon>Seongchinamella</taxon>
    </lineage>
</organism>
<comment type="caution">
    <text evidence="2">The sequence shown here is derived from an EMBL/GenBank/DDBJ whole genome shotgun (WGS) entry which is preliminary data.</text>
</comment>
<proteinExistence type="predicted"/>
<feature type="chain" id="PRO_5045327778" evidence="1">
    <location>
        <begin position="28"/>
        <end position="123"/>
    </location>
</feature>
<protein>
    <submittedName>
        <fullName evidence="2">Uncharacterized protein</fullName>
    </submittedName>
</protein>
<sequence length="123" mass="12839">MIKRLKNANSLALSFLVGALLLQSVTAASNDCAMMETSTHSMPAVEMEHHDHTGHNMSPADVEAASICCGDGMCSMLDCLSVVALPPAFVVAGLVPNAPNKAALKPPIPHFSPSTLFKPPITS</sequence>
<evidence type="ECO:0000256" key="1">
    <source>
        <dbReference type="SAM" id="SignalP"/>
    </source>
</evidence>
<keyword evidence="3" id="KW-1185">Reference proteome</keyword>
<dbReference type="RefSeq" id="WP_279252122.1">
    <property type="nucleotide sequence ID" value="NZ_SHNP01000002.1"/>
</dbReference>
<gene>
    <name evidence="2" type="ORF">EYC87_06165</name>
</gene>
<name>A0ABT3SU59_9GAMM</name>
<feature type="signal peptide" evidence="1">
    <location>
        <begin position="1"/>
        <end position="27"/>
    </location>
</feature>
<reference evidence="2" key="1">
    <citation type="submission" date="2019-02" db="EMBL/GenBank/DDBJ databases">
        <authorList>
            <person name="Li S.-H."/>
        </authorList>
    </citation>
    <scope>NUCLEOTIDE SEQUENCE</scope>
    <source>
        <strain evidence="2">IMCC8485</strain>
    </source>
</reference>
<keyword evidence="1" id="KW-0732">Signal</keyword>
<evidence type="ECO:0000313" key="2">
    <source>
        <dbReference type="EMBL" id="MCX2973171.1"/>
    </source>
</evidence>
<accession>A0ABT3SU59</accession>
<dbReference type="EMBL" id="SHNP01000002">
    <property type="protein sequence ID" value="MCX2973171.1"/>
    <property type="molecule type" value="Genomic_DNA"/>
</dbReference>
<dbReference type="Proteomes" id="UP001143307">
    <property type="component" value="Unassembled WGS sequence"/>
</dbReference>